<protein>
    <submittedName>
        <fullName evidence="1">Uncharacterized protein</fullName>
    </submittedName>
</protein>
<reference evidence="1 2" key="1">
    <citation type="journal article" date="2021" name="Hortic Res">
        <title>Chromosome-scale assembly of the Dendrobium chrysotoxum genome enhances the understanding of orchid evolution.</title>
        <authorList>
            <person name="Zhang Y."/>
            <person name="Zhang G.Q."/>
            <person name="Zhang D."/>
            <person name="Liu X.D."/>
            <person name="Xu X.Y."/>
            <person name="Sun W.H."/>
            <person name="Yu X."/>
            <person name="Zhu X."/>
            <person name="Wang Z.W."/>
            <person name="Zhao X."/>
            <person name="Zhong W.Y."/>
            <person name="Chen H."/>
            <person name="Yin W.L."/>
            <person name="Huang T."/>
            <person name="Niu S.C."/>
            <person name="Liu Z.J."/>
        </authorList>
    </citation>
    <scope>NUCLEOTIDE SEQUENCE [LARGE SCALE GENOMIC DNA]</scope>
    <source>
        <strain evidence="1">Lindl</strain>
    </source>
</reference>
<keyword evidence="2" id="KW-1185">Reference proteome</keyword>
<proteinExistence type="predicted"/>
<sequence length="127" mass="13645">MIAIKGLCCAAYRRFSYFELTTSGRSATISHPSAIQAFCAATSTVLHGVWPSASTVTRGGMQMRGLSSLHSKLSKRPSGLTWQAAERIDKCYAVSRLIGSNARLLLQGHGRLTLSLGLVVSGDLKYL</sequence>
<organism evidence="1 2">
    <name type="scientific">Dendrobium chrysotoxum</name>
    <name type="common">Orchid</name>
    <dbReference type="NCBI Taxonomy" id="161865"/>
    <lineage>
        <taxon>Eukaryota</taxon>
        <taxon>Viridiplantae</taxon>
        <taxon>Streptophyta</taxon>
        <taxon>Embryophyta</taxon>
        <taxon>Tracheophyta</taxon>
        <taxon>Spermatophyta</taxon>
        <taxon>Magnoliopsida</taxon>
        <taxon>Liliopsida</taxon>
        <taxon>Asparagales</taxon>
        <taxon>Orchidaceae</taxon>
        <taxon>Epidendroideae</taxon>
        <taxon>Malaxideae</taxon>
        <taxon>Dendrobiinae</taxon>
        <taxon>Dendrobium</taxon>
    </lineage>
</organism>
<dbReference type="EMBL" id="JAGFBR010000008">
    <property type="protein sequence ID" value="KAH0463615.1"/>
    <property type="molecule type" value="Genomic_DNA"/>
</dbReference>
<name>A0AAV7H6G1_DENCH</name>
<comment type="caution">
    <text evidence="1">The sequence shown here is derived from an EMBL/GenBank/DDBJ whole genome shotgun (WGS) entry which is preliminary data.</text>
</comment>
<evidence type="ECO:0000313" key="1">
    <source>
        <dbReference type="EMBL" id="KAH0463615.1"/>
    </source>
</evidence>
<dbReference type="Proteomes" id="UP000775213">
    <property type="component" value="Unassembled WGS sequence"/>
</dbReference>
<accession>A0AAV7H6G1</accession>
<gene>
    <name evidence="1" type="ORF">IEQ34_008197</name>
</gene>
<evidence type="ECO:0000313" key="2">
    <source>
        <dbReference type="Proteomes" id="UP000775213"/>
    </source>
</evidence>
<dbReference type="AlphaFoldDB" id="A0AAV7H6G1"/>